<protein>
    <submittedName>
        <fullName evidence="2">Uncharacterized protein</fullName>
    </submittedName>
</protein>
<feature type="transmembrane region" description="Helical" evidence="1">
    <location>
        <begin position="20"/>
        <end position="40"/>
    </location>
</feature>
<keyword evidence="3" id="KW-1185">Reference proteome</keyword>
<gene>
    <name evidence="2" type="ORF">SAMN02745189_00109</name>
</gene>
<reference evidence="2 3" key="1">
    <citation type="submission" date="2016-11" db="EMBL/GenBank/DDBJ databases">
        <authorList>
            <person name="Jaros S."/>
            <person name="Januszkiewicz K."/>
            <person name="Wedrychowicz H."/>
        </authorList>
    </citation>
    <scope>NUCLEOTIDE SEQUENCE [LARGE SCALE GENOMIC DNA]</scope>
    <source>
        <strain evidence="2 3">DSM 16010</strain>
    </source>
</reference>
<accession>A0A1M7ACF8</accession>
<keyword evidence="1" id="KW-0812">Transmembrane</keyword>
<proteinExistence type="predicted"/>
<evidence type="ECO:0000313" key="2">
    <source>
        <dbReference type="EMBL" id="SHL40372.1"/>
    </source>
</evidence>
<dbReference type="EMBL" id="FRCF01000002">
    <property type="protein sequence ID" value="SHL40372.1"/>
    <property type="molecule type" value="Genomic_DNA"/>
</dbReference>
<evidence type="ECO:0000313" key="3">
    <source>
        <dbReference type="Proteomes" id="UP000184206"/>
    </source>
</evidence>
<dbReference type="RefSeq" id="WP_281248110.1">
    <property type="nucleotide sequence ID" value="NZ_FRCF01000002.1"/>
</dbReference>
<sequence>MADKHKVHPEKDDKKNTLAFGWIVLIVSIAVLVGGFIWLLV</sequence>
<dbReference type="STRING" id="1123231.SAMN02745189_00109"/>
<dbReference type="AlphaFoldDB" id="A0A1M7ACF8"/>
<evidence type="ECO:0000256" key="1">
    <source>
        <dbReference type="SAM" id="Phobius"/>
    </source>
</evidence>
<name>A0A1M7ACF8_9BACL</name>
<organism evidence="2 3">
    <name type="scientific">Lacicoccus alkaliphilus DSM 16010</name>
    <dbReference type="NCBI Taxonomy" id="1123231"/>
    <lineage>
        <taxon>Bacteria</taxon>
        <taxon>Bacillati</taxon>
        <taxon>Bacillota</taxon>
        <taxon>Bacilli</taxon>
        <taxon>Bacillales</taxon>
        <taxon>Salinicoccaceae</taxon>
        <taxon>Lacicoccus</taxon>
    </lineage>
</organism>
<keyword evidence="1" id="KW-0472">Membrane</keyword>
<keyword evidence="1" id="KW-1133">Transmembrane helix</keyword>
<dbReference type="Proteomes" id="UP000184206">
    <property type="component" value="Unassembled WGS sequence"/>
</dbReference>